<dbReference type="GeneTree" id="ENSGT00390000018424"/>
<reference evidence="2" key="3">
    <citation type="submission" date="2025-09" db="UniProtKB">
        <authorList>
            <consortium name="Ensembl"/>
        </authorList>
    </citation>
    <scope>IDENTIFICATION</scope>
</reference>
<protein>
    <submittedName>
        <fullName evidence="2">Si:ch211-258f14.2</fullName>
    </submittedName>
</protein>
<evidence type="ECO:0000313" key="3">
    <source>
        <dbReference type="Proteomes" id="UP000472263"/>
    </source>
</evidence>
<dbReference type="PANTHER" id="PTHR35354:SF1">
    <property type="entry name" value="RGD1561648"/>
    <property type="match status" value="1"/>
</dbReference>
<sequence length="603" mass="68465">MPLNGAAGMTGPGNLLCRRNSKLESFLKRNTDRAVYDRIRAYEPCVVVSESVNKVYMHVVLTDECVYLTQYPPRTLTAAVSLSRVREISLINDLPDFLTGKERERSQHIRIVYAATKPTGRGDDWQWRSKKEGRPPSPQPSQRAHLLTVPPALDGKLIDMTASQKQSYQRSQNPAKSLNQREVEGEDIHMIRPVRSASCPNPETLGLPRFPRPPAQPPSPSPSFHSSVSPLVSRRRASVLARLLRRERVRSGERDAEEREREAELHLYAVSRTSRIYLHLQSSWNSYIIRSTLLLDPLYRRRCSALSSSSPHRPPSAISWERTAHLFCQLSAELLQEGISLESLYVLLQELRTAAHRNTTLRKLFWRSSEMAVFLVQTLENSLQNPKGVYTADQLLLSTVIVQTLAIMFREMEVEPGRLSLLTAKKGALTARMLLALVCDPEIQTRSPGSPTDPELQALLAEYLDAANSLLFELLLLGQEASRCSSAENFLTVGWILRVLQPHPHLLSFMDHQAQQVVLVLSDVQRSALTPMQSVLLFQRCRLLLACLQYSQQLSQHLRSLYSEEFRYYVRLPCAEEKLPSHYPISQPALRLLRQLLALILHR</sequence>
<gene>
    <name evidence="2" type="primary">c23h12orf56</name>
</gene>
<organism evidence="2 3">
    <name type="scientific">Myripristis murdjan</name>
    <name type="common">pinecone soldierfish</name>
    <dbReference type="NCBI Taxonomy" id="586833"/>
    <lineage>
        <taxon>Eukaryota</taxon>
        <taxon>Metazoa</taxon>
        <taxon>Chordata</taxon>
        <taxon>Craniata</taxon>
        <taxon>Vertebrata</taxon>
        <taxon>Euteleostomi</taxon>
        <taxon>Actinopterygii</taxon>
        <taxon>Neopterygii</taxon>
        <taxon>Teleostei</taxon>
        <taxon>Neoteleostei</taxon>
        <taxon>Acanthomorphata</taxon>
        <taxon>Holocentriformes</taxon>
        <taxon>Holocentridae</taxon>
        <taxon>Myripristis</taxon>
    </lineage>
</organism>
<dbReference type="Ensembl" id="ENSMMDT00005036640.1">
    <property type="protein sequence ID" value="ENSMMDP00005035856.1"/>
    <property type="gene ID" value="ENSMMDG00005016820.1"/>
</dbReference>
<keyword evidence="3" id="KW-1185">Reference proteome</keyword>
<dbReference type="Pfam" id="PF15087">
    <property type="entry name" value="DUF4551"/>
    <property type="match status" value="1"/>
</dbReference>
<feature type="compositionally biased region" description="Basic and acidic residues" evidence="1">
    <location>
        <begin position="122"/>
        <end position="134"/>
    </location>
</feature>
<feature type="compositionally biased region" description="Polar residues" evidence="1">
    <location>
        <begin position="162"/>
        <end position="178"/>
    </location>
</feature>
<feature type="compositionally biased region" description="Pro residues" evidence="1">
    <location>
        <begin position="210"/>
        <end position="221"/>
    </location>
</feature>
<evidence type="ECO:0000256" key="1">
    <source>
        <dbReference type="SAM" id="MobiDB-lite"/>
    </source>
</evidence>
<evidence type="ECO:0000313" key="2">
    <source>
        <dbReference type="Ensembl" id="ENSMMDP00005035856.1"/>
    </source>
</evidence>
<accession>A0A667ZSS5</accession>
<dbReference type="AlphaFoldDB" id="A0A667ZSS5"/>
<name>A0A667ZSS5_9TELE</name>
<dbReference type="PANTHER" id="PTHR35354">
    <property type="entry name" value="RGD1561648"/>
    <property type="match status" value="1"/>
</dbReference>
<feature type="compositionally biased region" description="Basic and acidic residues" evidence="1">
    <location>
        <begin position="179"/>
        <end position="190"/>
    </location>
</feature>
<dbReference type="Proteomes" id="UP000472263">
    <property type="component" value="Chromosome 23"/>
</dbReference>
<proteinExistence type="predicted"/>
<reference evidence="2" key="2">
    <citation type="submission" date="2025-08" db="UniProtKB">
        <authorList>
            <consortium name="Ensembl"/>
        </authorList>
    </citation>
    <scope>IDENTIFICATION</scope>
</reference>
<dbReference type="InterPro" id="IPR027878">
    <property type="entry name" value="DUF4551"/>
</dbReference>
<feature type="region of interest" description="Disordered" evidence="1">
    <location>
        <begin position="162"/>
        <end position="230"/>
    </location>
</feature>
<reference evidence="2" key="1">
    <citation type="submission" date="2019-06" db="EMBL/GenBank/DDBJ databases">
        <authorList>
            <consortium name="Wellcome Sanger Institute Data Sharing"/>
        </authorList>
    </citation>
    <scope>NUCLEOTIDE SEQUENCE [LARGE SCALE GENOMIC DNA]</scope>
</reference>
<feature type="region of interest" description="Disordered" evidence="1">
    <location>
        <begin position="122"/>
        <end position="144"/>
    </location>
</feature>